<evidence type="ECO:0000259" key="8">
    <source>
        <dbReference type="Pfam" id="PF04349"/>
    </source>
</evidence>
<evidence type="ECO:0000313" key="9">
    <source>
        <dbReference type="EMBL" id="RJF98512.1"/>
    </source>
</evidence>
<dbReference type="OrthoDB" id="335750at2"/>
<gene>
    <name evidence="7" type="primary">opgG</name>
    <name evidence="9" type="ORF">D3871_08320</name>
</gene>
<dbReference type="SUPFAM" id="SSF81296">
    <property type="entry name" value="E set domains"/>
    <property type="match status" value="1"/>
</dbReference>
<sequence precursor="true">MHLNLLLYTISRCRLIMLALAMAFLPVGAALAFGFPDVAAKAQALAANPYAKPPKNIPKSLESLSYDQYRDIRFNPEKSHWRSAKLPFELAFFHQGLFFESAVKIHEVIGKNVQEIRFDPKLFNYGANNLNPKELTNLGFAGFRIHYPLNTNRYKDEVVVFLGASYFRAVGKNQLYGLSARGLAIDTALTSGEEFPQFVEFWVERPETTSKELTIYALLDSRRVSGAYRFVVKPGPDTQIDVKSQLFLRENVSKLGIAPLTSMFFFGENHRPNVDDYRPEVHDSDGLSIQAGTGEWIWRPLANPKRLLITSFSLNNPLGFGLMQRDREFSSYEDLEAHYQRRPSTWIEPRGNWGPGRIELVQIPTPDETNDNVVAFWVPDVAPKPGVGLDLEYRMYWQKDADKRPPLSWVTQTRRGHGYLRKPDDSIALFVDFEGPALKKLDDNAKPEANITVDGNAKVLEINTYRNEMTGGWRTAIRFKRTDEKKPVELRGYLRNNNTTLSETWSYILPPD</sequence>
<evidence type="ECO:0000256" key="6">
    <source>
        <dbReference type="ARBA" id="ARBA00022764"/>
    </source>
</evidence>
<comment type="function">
    <text evidence="7">Involved in the biosynthesis of osmoregulated periplasmic glucans (OPGs).</text>
</comment>
<dbReference type="InterPro" id="IPR014756">
    <property type="entry name" value="Ig_E-set"/>
</dbReference>
<protein>
    <recommendedName>
        <fullName evidence="4 7">Glucans biosynthesis protein G</fullName>
    </recommendedName>
</protein>
<dbReference type="InterPro" id="IPR011013">
    <property type="entry name" value="Gal_mutarotase_sf_dom"/>
</dbReference>
<evidence type="ECO:0000256" key="2">
    <source>
        <dbReference type="ARBA" id="ARBA00005001"/>
    </source>
</evidence>
<comment type="subcellular location">
    <subcellularLocation>
        <location evidence="1 7">Periplasm</location>
    </subcellularLocation>
</comment>
<dbReference type="InterPro" id="IPR013783">
    <property type="entry name" value="Ig-like_fold"/>
</dbReference>
<proteinExistence type="inferred from homology"/>
<feature type="chain" id="PRO_5017491610" description="Glucans biosynthesis protein G" evidence="7">
    <location>
        <begin position="33"/>
        <end position="512"/>
    </location>
</feature>
<dbReference type="GO" id="GO:0051274">
    <property type="term" value="P:beta-glucan biosynthetic process"/>
    <property type="evidence" value="ECO:0007669"/>
    <property type="project" value="TreeGrafter"/>
</dbReference>
<evidence type="ECO:0000313" key="10">
    <source>
        <dbReference type="Proteomes" id="UP000265955"/>
    </source>
</evidence>
<evidence type="ECO:0000256" key="3">
    <source>
        <dbReference type="ARBA" id="ARBA00009284"/>
    </source>
</evidence>
<dbReference type="EMBL" id="QYUO01000001">
    <property type="protein sequence ID" value="RJF98512.1"/>
    <property type="molecule type" value="Genomic_DNA"/>
</dbReference>
<name>A0A3A3FQM1_9BURK</name>
<evidence type="ECO:0000256" key="1">
    <source>
        <dbReference type="ARBA" id="ARBA00004418"/>
    </source>
</evidence>
<evidence type="ECO:0000256" key="4">
    <source>
        <dbReference type="ARBA" id="ARBA00015376"/>
    </source>
</evidence>
<dbReference type="FunFam" id="2.70.98.10:FF:000001">
    <property type="entry name" value="Glucans biosynthesis protein G"/>
    <property type="match status" value="1"/>
</dbReference>
<dbReference type="PANTHER" id="PTHR30504:SF4">
    <property type="entry name" value="GLUCANS BIOSYNTHESIS PROTEIN G"/>
    <property type="match status" value="1"/>
</dbReference>
<feature type="domain" description="Glucan biosynthesis periplasmic MdoG C-terminal" evidence="8">
    <location>
        <begin position="33"/>
        <end position="507"/>
    </location>
</feature>
<comment type="caution">
    <text evidence="9">The sequence shown here is derived from an EMBL/GenBank/DDBJ whole genome shotgun (WGS) entry which is preliminary data.</text>
</comment>
<keyword evidence="10" id="KW-1185">Reference proteome</keyword>
<dbReference type="HAMAP" id="MF_01069">
    <property type="entry name" value="MdoG_OpgG"/>
    <property type="match status" value="1"/>
</dbReference>
<dbReference type="GO" id="GO:0003824">
    <property type="term" value="F:catalytic activity"/>
    <property type="evidence" value="ECO:0007669"/>
    <property type="project" value="InterPro"/>
</dbReference>
<dbReference type="InterPro" id="IPR014718">
    <property type="entry name" value="GH-type_carb-bd"/>
</dbReference>
<dbReference type="RefSeq" id="WP_119768463.1">
    <property type="nucleotide sequence ID" value="NZ_QYUO01000001.1"/>
</dbReference>
<dbReference type="InterPro" id="IPR007444">
    <property type="entry name" value="Glucan_biosyn_MdoG_C"/>
</dbReference>
<accession>A0A3A3FQM1</accession>
<keyword evidence="5 7" id="KW-0732">Signal</keyword>
<keyword evidence="6 7" id="KW-0574">Periplasm</keyword>
<reference evidence="10" key="1">
    <citation type="submission" date="2018-09" db="EMBL/GenBank/DDBJ databases">
        <authorList>
            <person name="Zhu H."/>
        </authorList>
    </citation>
    <scope>NUCLEOTIDE SEQUENCE [LARGE SCALE GENOMIC DNA]</scope>
    <source>
        <strain evidence="10">K1R23-30</strain>
    </source>
</reference>
<dbReference type="Gene3D" id="2.70.98.10">
    <property type="match status" value="1"/>
</dbReference>
<feature type="signal peptide" evidence="7">
    <location>
        <begin position="1"/>
        <end position="32"/>
    </location>
</feature>
<dbReference type="Proteomes" id="UP000265955">
    <property type="component" value="Unassembled WGS sequence"/>
</dbReference>
<dbReference type="Gene3D" id="2.60.40.10">
    <property type="entry name" value="Immunoglobulins"/>
    <property type="match status" value="1"/>
</dbReference>
<dbReference type="AlphaFoldDB" id="A0A3A3FQM1"/>
<dbReference type="GO" id="GO:0030246">
    <property type="term" value="F:carbohydrate binding"/>
    <property type="evidence" value="ECO:0007669"/>
    <property type="project" value="InterPro"/>
</dbReference>
<dbReference type="Pfam" id="PF04349">
    <property type="entry name" value="MdoG"/>
    <property type="match status" value="1"/>
</dbReference>
<organism evidence="9 10">
    <name type="scientific">Noviherbaspirillum saxi</name>
    <dbReference type="NCBI Taxonomy" id="2320863"/>
    <lineage>
        <taxon>Bacteria</taxon>
        <taxon>Pseudomonadati</taxon>
        <taxon>Pseudomonadota</taxon>
        <taxon>Betaproteobacteria</taxon>
        <taxon>Burkholderiales</taxon>
        <taxon>Oxalobacteraceae</taxon>
        <taxon>Noviherbaspirillum</taxon>
    </lineage>
</organism>
<evidence type="ECO:0000256" key="7">
    <source>
        <dbReference type="HAMAP-Rule" id="MF_01069"/>
    </source>
</evidence>
<dbReference type="UniPathway" id="UPA00637"/>
<dbReference type="SUPFAM" id="SSF74650">
    <property type="entry name" value="Galactose mutarotase-like"/>
    <property type="match status" value="1"/>
</dbReference>
<comment type="pathway">
    <text evidence="2 7">Glycan metabolism; osmoregulated periplasmic glucan (OPG) biosynthesis.</text>
</comment>
<dbReference type="PIRSF" id="PIRSF006281">
    <property type="entry name" value="MdoG"/>
    <property type="match status" value="1"/>
</dbReference>
<dbReference type="PANTHER" id="PTHR30504">
    <property type="entry name" value="GLUCANS BIOSYNTHESIS PROTEIN"/>
    <property type="match status" value="1"/>
</dbReference>
<dbReference type="InterPro" id="IPR023704">
    <property type="entry name" value="MdoG_OpgG"/>
</dbReference>
<comment type="similarity">
    <text evidence="3 7">Belongs to the OpgD/OpgG family.</text>
</comment>
<dbReference type="InterPro" id="IPR014438">
    <property type="entry name" value="Glucan_biosyn_MdoG/MdoD"/>
</dbReference>
<evidence type="ECO:0000256" key="5">
    <source>
        <dbReference type="ARBA" id="ARBA00022729"/>
    </source>
</evidence>
<dbReference type="GO" id="GO:0030288">
    <property type="term" value="C:outer membrane-bounded periplasmic space"/>
    <property type="evidence" value="ECO:0007669"/>
    <property type="project" value="TreeGrafter"/>
</dbReference>